<evidence type="ECO:0000313" key="3">
    <source>
        <dbReference type="Proteomes" id="UP001620645"/>
    </source>
</evidence>
<dbReference type="Proteomes" id="UP001620645">
    <property type="component" value="Unassembled WGS sequence"/>
</dbReference>
<name>A0ABD2JKK2_HETSC</name>
<reference evidence="2 3" key="1">
    <citation type="submission" date="2024-10" db="EMBL/GenBank/DDBJ databases">
        <authorList>
            <person name="Kim D."/>
        </authorList>
    </citation>
    <scope>NUCLEOTIDE SEQUENCE [LARGE SCALE GENOMIC DNA]</scope>
    <source>
        <strain evidence="2">Taebaek</strain>
    </source>
</reference>
<proteinExistence type="predicted"/>
<organism evidence="2 3">
    <name type="scientific">Heterodera schachtii</name>
    <name type="common">Sugarbeet cyst nematode worm</name>
    <name type="synonym">Tylenchus schachtii</name>
    <dbReference type="NCBI Taxonomy" id="97005"/>
    <lineage>
        <taxon>Eukaryota</taxon>
        <taxon>Metazoa</taxon>
        <taxon>Ecdysozoa</taxon>
        <taxon>Nematoda</taxon>
        <taxon>Chromadorea</taxon>
        <taxon>Rhabditida</taxon>
        <taxon>Tylenchina</taxon>
        <taxon>Tylenchomorpha</taxon>
        <taxon>Tylenchoidea</taxon>
        <taxon>Heteroderidae</taxon>
        <taxon>Heteroderinae</taxon>
        <taxon>Heterodera</taxon>
    </lineage>
</organism>
<feature type="compositionally biased region" description="Polar residues" evidence="1">
    <location>
        <begin position="1"/>
        <end position="26"/>
    </location>
</feature>
<accession>A0ABD2JKK2</accession>
<gene>
    <name evidence="2" type="ORF">niasHS_004255</name>
</gene>
<sequence>MRCVSASRSVHKSTTSNKTGTTLSKPSSSSSSSSDEEEKKVAQEEPTGDKQKQSEAKQAEQHQQPQQEEKGQQDAVDAPPRRRMDNTDQIWLDTLAWLDRGEVGSNIALVNARFATLVDKQLQQRHWWLEELHICEQQPKGTGAEAMSLNSDGSYYSLPLATVPLPENVVGFNSTFNIWYFDAEVIIFLHRMRRLFTTDISLQFSIRMTEYRAWKAMARYIWPLMKNGIIILVNLKRKQLSMMRKHVSPTVLSDCPNLVQITSSVLPERPTADDTFSADLSGRDLYMWLHTPRPDGRPLVYKLSKWNMGWDKFVNEVTRWSFITASVPVKYMVLATFDFNYTRRERMVNILTEEKLTLLSNAHPTSDGVVTFVKIVRCPAEFTESNVITWLRMPRVRKESHPNLVTIGFSDDEIGPMLSNSAASMSRNRSG</sequence>
<dbReference type="EMBL" id="JBICCN010000135">
    <property type="protein sequence ID" value="KAL3091136.1"/>
    <property type="molecule type" value="Genomic_DNA"/>
</dbReference>
<feature type="region of interest" description="Disordered" evidence="1">
    <location>
        <begin position="1"/>
        <end position="84"/>
    </location>
</feature>
<keyword evidence="3" id="KW-1185">Reference proteome</keyword>
<protein>
    <submittedName>
        <fullName evidence="2">Uncharacterized protein</fullName>
    </submittedName>
</protein>
<evidence type="ECO:0000256" key="1">
    <source>
        <dbReference type="SAM" id="MobiDB-lite"/>
    </source>
</evidence>
<comment type="caution">
    <text evidence="2">The sequence shown here is derived from an EMBL/GenBank/DDBJ whole genome shotgun (WGS) entry which is preliminary data.</text>
</comment>
<dbReference type="AlphaFoldDB" id="A0ABD2JKK2"/>
<feature type="compositionally biased region" description="Basic and acidic residues" evidence="1">
    <location>
        <begin position="37"/>
        <end position="60"/>
    </location>
</feature>
<evidence type="ECO:0000313" key="2">
    <source>
        <dbReference type="EMBL" id="KAL3091136.1"/>
    </source>
</evidence>